<dbReference type="InterPro" id="IPR022656">
    <property type="entry name" value="XPA_C"/>
</dbReference>
<dbReference type="PANTHER" id="PTHR10142:SF0">
    <property type="entry name" value="DNA REPAIR PROTEIN COMPLEMENTING XP-A CELLS"/>
    <property type="match status" value="1"/>
</dbReference>
<evidence type="ECO:0000256" key="5">
    <source>
        <dbReference type="ARBA" id="ARBA00022771"/>
    </source>
</evidence>
<dbReference type="GO" id="GO:0070914">
    <property type="term" value="P:UV-damage excision repair"/>
    <property type="evidence" value="ECO:0007669"/>
    <property type="project" value="TreeGrafter"/>
</dbReference>
<keyword evidence="6" id="KW-0862">Zinc</keyword>
<dbReference type="GO" id="GO:0000715">
    <property type="term" value="P:nucleotide-excision repair, DNA damage recognition"/>
    <property type="evidence" value="ECO:0007669"/>
    <property type="project" value="TreeGrafter"/>
</dbReference>
<dbReference type="PROSITE" id="PS00752">
    <property type="entry name" value="XPA_1"/>
    <property type="match status" value="1"/>
</dbReference>
<dbReference type="InterPro" id="IPR009061">
    <property type="entry name" value="DNA-bd_dom_put_sf"/>
</dbReference>
<dbReference type="GO" id="GO:0006284">
    <property type="term" value="P:base-excision repair"/>
    <property type="evidence" value="ECO:0007669"/>
    <property type="project" value="TreeGrafter"/>
</dbReference>
<dbReference type="Gene3D" id="3.90.530.10">
    <property type="entry name" value="XPA C-terminal domain"/>
    <property type="match status" value="1"/>
</dbReference>
<comment type="similarity">
    <text evidence="2">Belongs to the XPA family.</text>
</comment>
<dbReference type="CDD" id="cd21076">
    <property type="entry name" value="DBD_XPA"/>
    <property type="match status" value="1"/>
</dbReference>
<dbReference type="InterPro" id="IPR000465">
    <property type="entry name" value="XPA/RAD14"/>
</dbReference>
<dbReference type="GO" id="GO:1901255">
    <property type="term" value="P:nucleotide-excision repair involved in interstrand cross-link repair"/>
    <property type="evidence" value="ECO:0007669"/>
    <property type="project" value="TreeGrafter"/>
</dbReference>
<dbReference type="OrthoDB" id="68328at2759"/>
<keyword evidence="3" id="KW-0479">Metal-binding</keyword>
<keyword evidence="7" id="KW-0238">DNA-binding</keyword>
<comment type="caution">
    <text evidence="12">The sequence shown here is derived from an EMBL/GenBank/DDBJ whole genome shotgun (WGS) entry which is preliminary data.</text>
</comment>
<feature type="region of interest" description="Disordered" evidence="10">
    <location>
        <begin position="1"/>
        <end position="55"/>
    </location>
</feature>
<evidence type="ECO:0000256" key="1">
    <source>
        <dbReference type="ARBA" id="ARBA00004123"/>
    </source>
</evidence>
<dbReference type="Pfam" id="PF05181">
    <property type="entry name" value="XPA_C"/>
    <property type="match status" value="1"/>
</dbReference>
<evidence type="ECO:0000256" key="6">
    <source>
        <dbReference type="ARBA" id="ARBA00022833"/>
    </source>
</evidence>
<name>A0A1D1V3B6_RAMVA</name>
<organism evidence="12 13">
    <name type="scientific">Ramazzottius varieornatus</name>
    <name type="common">Water bear</name>
    <name type="synonym">Tardigrade</name>
    <dbReference type="NCBI Taxonomy" id="947166"/>
    <lineage>
        <taxon>Eukaryota</taxon>
        <taxon>Metazoa</taxon>
        <taxon>Ecdysozoa</taxon>
        <taxon>Tardigrada</taxon>
        <taxon>Eutardigrada</taxon>
        <taxon>Parachela</taxon>
        <taxon>Hypsibioidea</taxon>
        <taxon>Ramazzottiidae</taxon>
        <taxon>Ramazzottius</taxon>
    </lineage>
</organism>
<keyword evidence="8" id="KW-0234">DNA repair</keyword>
<keyword evidence="13" id="KW-1185">Reference proteome</keyword>
<dbReference type="Pfam" id="PF01286">
    <property type="entry name" value="XPA_N"/>
    <property type="match status" value="1"/>
</dbReference>
<evidence type="ECO:0000256" key="4">
    <source>
        <dbReference type="ARBA" id="ARBA00022763"/>
    </source>
</evidence>
<feature type="domain" description="XPA C-terminal" evidence="11">
    <location>
        <begin position="131"/>
        <end position="182"/>
    </location>
</feature>
<accession>A0A1D1V3B6</accession>
<comment type="subcellular location">
    <subcellularLocation>
        <location evidence="1">Nucleus</location>
    </subcellularLocation>
</comment>
<keyword evidence="4" id="KW-0227">DNA damage</keyword>
<evidence type="ECO:0000256" key="9">
    <source>
        <dbReference type="ARBA" id="ARBA00023242"/>
    </source>
</evidence>
<dbReference type="AlphaFoldDB" id="A0A1D1V3B6"/>
<dbReference type="InterPro" id="IPR022652">
    <property type="entry name" value="Znf_XPA_CS"/>
</dbReference>
<evidence type="ECO:0000256" key="10">
    <source>
        <dbReference type="SAM" id="MobiDB-lite"/>
    </source>
</evidence>
<dbReference type="Proteomes" id="UP000186922">
    <property type="component" value="Unassembled WGS sequence"/>
</dbReference>
<proteinExistence type="inferred from homology"/>
<dbReference type="FunFam" id="3.90.530.10:FF:000001">
    <property type="entry name" value="DNA repair protein complementing XP-A cells"/>
    <property type="match status" value="1"/>
</dbReference>
<dbReference type="STRING" id="947166.A0A1D1V3B6"/>
<dbReference type="GO" id="GO:0008270">
    <property type="term" value="F:zinc ion binding"/>
    <property type="evidence" value="ECO:0007669"/>
    <property type="project" value="UniProtKB-KW"/>
</dbReference>
<dbReference type="PANTHER" id="PTHR10142">
    <property type="entry name" value="DNA REPAIR PROTEIN COMPLEMENTING XP-A CELLS"/>
    <property type="match status" value="1"/>
</dbReference>
<evidence type="ECO:0000313" key="13">
    <source>
        <dbReference type="Proteomes" id="UP000186922"/>
    </source>
</evidence>
<evidence type="ECO:0000256" key="8">
    <source>
        <dbReference type="ARBA" id="ARBA00023204"/>
    </source>
</evidence>
<evidence type="ECO:0000313" key="12">
    <source>
        <dbReference type="EMBL" id="GAU96284.1"/>
    </source>
</evidence>
<keyword evidence="9" id="KW-0539">Nucleus</keyword>
<keyword evidence="5" id="KW-0863">Zinc-finger</keyword>
<dbReference type="EMBL" id="BDGG01000003">
    <property type="protein sequence ID" value="GAU96284.1"/>
    <property type="molecule type" value="Genomic_DNA"/>
</dbReference>
<evidence type="ECO:0000256" key="3">
    <source>
        <dbReference type="ARBA" id="ARBA00022723"/>
    </source>
</evidence>
<gene>
    <name evidence="12" type="primary">RvY_07752-1</name>
    <name evidence="12" type="synonym">RvY_07752.1</name>
    <name evidence="12" type="ORF">RvY_07752</name>
</gene>
<dbReference type="GO" id="GO:0000110">
    <property type="term" value="C:nucleotide-excision repair factor 1 complex"/>
    <property type="evidence" value="ECO:0007669"/>
    <property type="project" value="TreeGrafter"/>
</dbReference>
<dbReference type="SUPFAM" id="SSF46955">
    <property type="entry name" value="Putative DNA-binding domain"/>
    <property type="match status" value="1"/>
</dbReference>
<feature type="compositionally biased region" description="Acidic residues" evidence="10">
    <location>
        <begin position="15"/>
        <end position="34"/>
    </location>
</feature>
<evidence type="ECO:0000259" key="11">
    <source>
        <dbReference type="Pfam" id="PF05181"/>
    </source>
</evidence>
<dbReference type="InterPro" id="IPR037129">
    <property type="entry name" value="XPA_sf"/>
</dbReference>
<dbReference type="GO" id="GO:0003684">
    <property type="term" value="F:damaged DNA binding"/>
    <property type="evidence" value="ECO:0007669"/>
    <property type="project" value="InterPro"/>
</dbReference>
<protein>
    <recommendedName>
        <fullName evidence="11">XPA C-terminal domain-containing protein</fullName>
    </recommendedName>
</protein>
<reference evidence="12 13" key="1">
    <citation type="journal article" date="2016" name="Nat. Commun.">
        <title>Extremotolerant tardigrade genome and improved radiotolerance of human cultured cells by tardigrade-unique protein.</title>
        <authorList>
            <person name="Hashimoto T."/>
            <person name="Horikawa D.D."/>
            <person name="Saito Y."/>
            <person name="Kuwahara H."/>
            <person name="Kozuka-Hata H."/>
            <person name="Shin-I T."/>
            <person name="Minakuchi Y."/>
            <person name="Ohishi K."/>
            <person name="Motoyama A."/>
            <person name="Aizu T."/>
            <person name="Enomoto A."/>
            <person name="Kondo K."/>
            <person name="Tanaka S."/>
            <person name="Hara Y."/>
            <person name="Koshikawa S."/>
            <person name="Sagara H."/>
            <person name="Miura T."/>
            <person name="Yokobori S."/>
            <person name="Miyagawa K."/>
            <person name="Suzuki Y."/>
            <person name="Kubo T."/>
            <person name="Oyama M."/>
            <person name="Kohara Y."/>
            <person name="Fujiyama A."/>
            <person name="Arakawa K."/>
            <person name="Katayama T."/>
            <person name="Toyoda A."/>
            <person name="Kunieda T."/>
        </authorList>
    </citation>
    <scope>NUCLEOTIDE SEQUENCE [LARGE SCALE GENOMIC DNA]</scope>
    <source>
        <strain evidence="12 13">YOKOZUNA-1</strain>
    </source>
</reference>
<sequence length="270" mass="31093">MANLQKKPVVPKDEEFGDDVNEWPDWGDEEEPEKADDGVYMEPSAESAAITSKTAEQPLPLTIKFELTEESASEPVVHSLNGGMGAGGGGFFAGDDDSPVCEECERRFHDSWLLKQFGYKVCDECRDREGKHSLITKTDAKNEYFLKDPDFDVREPPLKCIAKKNPHNVNWGTMKLYLKCQVEDRALEVWGSEEAIEAEREKRDEKKIKSKKRTFDKMIKELRMNARSSLGKQIHSIHQHDYADEEYDEDRDVYSKKCKTCEHVNEYEKM</sequence>
<evidence type="ECO:0000256" key="2">
    <source>
        <dbReference type="ARBA" id="ARBA00005548"/>
    </source>
</evidence>
<evidence type="ECO:0000256" key="7">
    <source>
        <dbReference type="ARBA" id="ARBA00023125"/>
    </source>
</evidence>
<dbReference type="NCBIfam" id="TIGR00598">
    <property type="entry name" value="rad14"/>
    <property type="match status" value="1"/>
</dbReference>
<dbReference type="SUPFAM" id="SSF57716">
    <property type="entry name" value="Glucocorticoid receptor-like (DNA-binding domain)"/>
    <property type="match status" value="1"/>
</dbReference>